<accession>A0A1I2U3D2</accession>
<dbReference type="OrthoDB" id="1807089at2"/>
<name>A0A1I2U3D2_9FIRM</name>
<evidence type="ECO:0000313" key="2">
    <source>
        <dbReference type="Proteomes" id="UP000199337"/>
    </source>
</evidence>
<sequence>MHHALGTNPFLQHAVRHGQMLLAESNRSVEVSRSLVSACDNIIMSINSGNLQGALSAAQNARNMSAQIAQATQQLNQTINERMEMAGYILNRIQFRLNDLSRALQSVRESNTGYANRGVYPNQGAYFTQGMPNQGFYQQTQQHMM</sequence>
<gene>
    <name evidence="1" type="ORF">SAMN05660649_02478</name>
</gene>
<keyword evidence="2" id="KW-1185">Reference proteome</keyword>
<dbReference type="AlphaFoldDB" id="A0A1I2U3D2"/>
<evidence type="ECO:0000313" key="1">
    <source>
        <dbReference type="EMBL" id="SFG71598.1"/>
    </source>
</evidence>
<reference evidence="2" key="1">
    <citation type="submission" date="2016-10" db="EMBL/GenBank/DDBJ databases">
        <authorList>
            <person name="Varghese N."/>
            <person name="Submissions S."/>
        </authorList>
    </citation>
    <scope>NUCLEOTIDE SEQUENCE [LARGE SCALE GENOMIC DNA]</scope>
    <source>
        <strain evidence="2">DSM 17038</strain>
    </source>
</reference>
<proteinExistence type="predicted"/>
<dbReference type="EMBL" id="FOOX01000008">
    <property type="protein sequence ID" value="SFG71598.1"/>
    <property type="molecule type" value="Genomic_DNA"/>
</dbReference>
<protein>
    <recommendedName>
        <fullName evidence="3">Flagellin</fullName>
    </recommendedName>
</protein>
<evidence type="ECO:0008006" key="3">
    <source>
        <dbReference type="Google" id="ProtNLM"/>
    </source>
</evidence>
<dbReference type="RefSeq" id="WP_092471676.1">
    <property type="nucleotide sequence ID" value="NZ_FOOX01000008.1"/>
</dbReference>
<organism evidence="1 2">
    <name type="scientific">Desulfotruncus arcticus DSM 17038</name>
    <dbReference type="NCBI Taxonomy" id="1121424"/>
    <lineage>
        <taxon>Bacteria</taxon>
        <taxon>Bacillati</taxon>
        <taxon>Bacillota</taxon>
        <taxon>Clostridia</taxon>
        <taxon>Eubacteriales</taxon>
        <taxon>Desulfallaceae</taxon>
        <taxon>Desulfotruncus</taxon>
    </lineage>
</organism>
<dbReference type="Proteomes" id="UP000199337">
    <property type="component" value="Unassembled WGS sequence"/>
</dbReference>